<sequence length="157" mass="17369">MAALATFGAGCFWGVEATFRALNGVTETAVGYMGGKADSPSYQNVCTGSTGHAEIVQIEFDPAIISYEKLLDTFWNSHNPTTLNRQGPDIGTQYRSVIFFHNEDQQQTAIDSKNKLDQSDRFSNPVVTEIVPATTFHRAEEYHQQYLEKGGQSSCHL</sequence>
<dbReference type="HAMAP" id="MF_01401">
    <property type="entry name" value="MsrA"/>
    <property type="match status" value="1"/>
</dbReference>
<reference evidence="4" key="1">
    <citation type="submission" date="2018-06" db="EMBL/GenBank/DDBJ databases">
        <authorList>
            <person name="Zhirakovskaya E."/>
        </authorList>
    </citation>
    <scope>NUCLEOTIDE SEQUENCE</scope>
</reference>
<name>A0A3B1DQF6_9ZZZZ</name>
<evidence type="ECO:0000256" key="2">
    <source>
        <dbReference type="ARBA" id="ARBA00023002"/>
    </source>
</evidence>
<evidence type="ECO:0000256" key="1">
    <source>
        <dbReference type="ARBA" id="ARBA00012502"/>
    </source>
</evidence>
<dbReference type="Gene3D" id="3.30.1060.10">
    <property type="entry name" value="Peptide methionine sulphoxide reductase MsrA"/>
    <property type="match status" value="1"/>
</dbReference>
<dbReference type="PANTHER" id="PTHR43774:SF1">
    <property type="entry name" value="PEPTIDE METHIONINE SULFOXIDE REDUCTASE MSRA 2"/>
    <property type="match status" value="1"/>
</dbReference>
<evidence type="ECO:0000313" key="4">
    <source>
        <dbReference type="EMBL" id="VAX39093.1"/>
    </source>
</evidence>
<evidence type="ECO:0000259" key="3">
    <source>
        <dbReference type="Pfam" id="PF01625"/>
    </source>
</evidence>
<organism evidence="4">
    <name type="scientific">hydrothermal vent metagenome</name>
    <dbReference type="NCBI Taxonomy" id="652676"/>
    <lineage>
        <taxon>unclassified sequences</taxon>
        <taxon>metagenomes</taxon>
        <taxon>ecological metagenomes</taxon>
    </lineage>
</organism>
<dbReference type="InterPro" id="IPR002569">
    <property type="entry name" value="Met_Sox_Rdtase_MsrA_dom"/>
</dbReference>
<protein>
    <recommendedName>
        <fullName evidence="1">peptide-methionine (S)-S-oxide reductase</fullName>
        <ecNumber evidence="1">1.8.4.11</ecNumber>
    </recommendedName>
</protein>
<dbReference type="Pfam" id="PF01625">
    <property type="entry name" value="PMSR"/>
    <property type="match status" value="1"/>
</dbReference>
<feature type="domain" description="Peptide methionine sulphoxide reductase MsrA" evidence="3">
    <location>
        <begin position="5"/>
        <end position="156"/>
    </location>
</feature>
<gene>
    <name evidence="4" type="ORF">MNBD_PLANCTO02-416</name>
</gene>
<proteinExistence type="inferred from homology"/>
<dbReference type="EC" id="1.8.4.11" evidence="1"/>
<keyword evidence="2 4" id="KW-0560">Oxidoreductase</keyword>
<dbReference type="PANTHER" id="PTHR43774">
    <property type="entry name" value="PEPTIDE METHIONINE SULFOXIDE REDUCTASE"/>
    <property type="match status" value="1"/>
</dbReference>
<dbReference type="GO" id="GO:0008113">
    <property type="term" value="F:peptide-methionine (S)-S-oxide reductase activity"/>
    <property type="evidence" value="ECO:0007669"/>
    <property type="project" value="UniProtKB-EC"/>
</dbReference>
<dbReference type="AlphaFoldDB" id="A0A3B1DQF6"/>
<dbReference type="EMBL" id="UOGL01000294">
    <property type="protein sequence ID" value="VAX39093.1"/>
    <property type="molecule type" value="Genomic_DNA"/>
</dbReference>
<accession>A0A3B1DQF6</accession>
<dbReference type="NCBIfam" id="TIGR00401">
    <property type="entry name" value="msrA"/>
    <property type="match status" value="1"/>
</dbReference>
<dbReference type="SUPFAM" id="SSF55068">
    <property type="entry name" value="Peptide methionine sulfoxide reductase"/>
    <property type="match status" value="1"/>
</dbReference>
<dbReference type="InterPro" id="IPR036509">
    <property type="entry name" value="Met_Sox_Rdtase_MsrA_sf"/>
</dbReference>